<keyword evidence="1" id="KW-1133">Transmembrane helix</keyword>
<sequence>MKINFSKKRAIKSSKIKTKKFLFLPMFHNGSMYWLENVIVKKNFNGKYYQVTDIKRFK</sequence>
<keyword evidence="3" id="KW-1185">Reference proteome</keyword>
<dbReference type="Proteomes" id="UP001497527">
    <property type="component" value="Unassembled WGS sequence"/>
</dbReference>
<keyword evidence="1" id="KW-0472">Membrane</keyword>
<evidence type="ECO:0000313" key="3">
    <source>
        <dbReference type="Proteomes" id="UP001497527"/>
    </source>
</evidence>
<comment type="caution">
    <text evidence="2">The sequence shown here is derived from an EMBL/GenBank/DDBJ whole genome shotgun (WGS) entry which is preliminary data.</text>
</comment>
<feature type="transmembrane region" description="Helical" evidence="1">
    <location>
        <begin position="21"/>
        <end position="40"/>
    </location>
</feature>
<keyword evidence="1" id="KW-0812">Transmembrane</keyword>
<gene>
    <name evidence="2" type="ORF">T190423A01A_90093</name>
</gene>
<accession>A0ABM9PGB5</accession>
<dbReference type="EMBL" id="CAXJIO010000018">
    <property type="protein sequence ID" value="CAL2104668.1"/>
    <property type="molecule type" value="Genomic_DNA"/>
</dbReference>
<proteinExistence type="predicted"/>
<reference evidence="2 3" key="1">
    <citation type="submission" date="2024-05" db="EMBL/GenBank/DDBJ databases">
        <authorList>
            <person name="Duchaud E."/>
        </authorList>
    </citation>
    <scope>NUCLEOTIDE SEQUENCE [LARGE SCALE GENOMIC DNA]</scope>
    <source>
        <strain evidence="2">Ena-SAMPLE-TAB-13-05-2024-13:56:06:370-140308</strain>
    </source>
</reference>
<evidence type="ECO:0000256" key="1">
    <source>
        <dbReference type="SAM" id="Phobius"/>
    </source>
</evidence>
<evidence type="ECO:0000313" key="2">
    <source>
        <dbReference type="EMBL" id="CAL2104668.1"/>
    </source>
</evidence>
<name>A0ABM9PGB5_9FLAO</name>
<organism evidence="2 3">
    <name type="scientific">Tenacibaculum polynesiense</name>
    <dbReference type="NCBI Taxonomy" id="3137857"/>
    <lineage>
        <taxon>Bacteria</taxon>
        <taxon>Pseudomonadati</taxon>
        <taxon>Bacteroidota</taxon>
        <taxon>Flavobacteriia</taxon>
        <taxon>Flavobacteriales</taxon>
        <taxon>Flavobacteriaceae</taxon>
        <taxon>Tenacibaculum</taxon>
    </lineage>
</organism>
<protein>
    <submittedName>
        <fullName evidence="2">Uncharacterized protein</fullName>
    </submittedName>
</protein>
<dbReference type="RefSeq" id="WP_348714208.1">
    <property type="nucleotide sequence ID" value="NZ_CAXJIO010000018.1"/>
</dbReference>